<proteinExistence type="predicted"/>
<dbReference type="AlphaFoldDB" id="A0AAV7R353"/>
<accession>A0AAV7R353</accession>
<sequence length="94" mass="10047">MGTWLGPLHGVSQTEELAWAPDRSMKSAVAARGASAALTLPLSRSNTKLGEKACPPEDGRRALAASEGCAPSERVRAPLPYGNEEFRLMELNQL</sequence>
<keyword evidence="2" id="KW-1185">Reference proteome</keyword>
<dbReference type="Proteomes" id="UP001066276">
    <property type="component" value="Chromosome 6"/>
</dbReference>
<dbReference type="EMBL" id="JANPWB010000010">
    <property type="protein sequence ID" value="KAJ1145198.1"/>
    <property type="molecule type" value="Genomic_DNA"/>
</dbReference>
<name>A0AAV7R353_PLEWA</name>
<evidence type="ECO:0000313" key="2">
    <source>
        <dbReference type="Proteomes" id="UP001066276"/>
    </source>
</evidence>
<comment type="caution">
    <text evidence="1">The sequence shown here is derived from an EMBL/GenBank/DDBJ whole genome shotgun (WGS) entry which is preliminary data.</text>
</comment>
<reference evidence="1" key="1">
    <citation type="journal article" date="2022" name="bioRxiv">
        <title>Sequencing and chromosome-scale assembly of the giantPleurodeles waltlgenome.</title>
        <authorList>
            <person name="Brown T."/>
            <person name="Elewa A."/>
            <person name="Iarovenko S."/>
            <person name="Subramanian E."/>
            <person name="Araus A.J."/>
            <person name="Petzold A."/>
            <person name="Susuki M."/>
            <person name="Suzuki K.-i.T."/>
            <person name="Hayashi T."/>
            <person name="Toyoda A."/>
            <person name="Oliveira C."/>
            <person name="Osipova E."/>
            <person name="Leigh N.D."/>
            <person name="Simon A."/>
            <person name="Yun M.H."/>
        </authorList>
    </citation>
    <scope>NUCLEOTIDE SEQUENCE</scope>
    <source>
        <strain evidence="1">20211129_DDA</strain>
        <tissue evidence="1">Liver</tissue>
    </source>
</reference>
<organism evidence="1 2">
    <name type="scientific">Pleurodeles waltl</name>
    <name type="common">Iberian ribbed newt</name>
    <dbReference type="NCBI Taxonomy" id="8319"/>
    <lineage>
        <taxon>Eukaryota</taxon>
        <taxon>Metazoa</taxon>
        <taxon>Chordata</taxon>
        <taxon>Craniata</taxon>
        <taxon>Vertebrata</taxon>
        <taxon>Euteleostomi</taxon>
        <taxon>Amphibia</taxon>
        <taxon>Batrachia</taxon>
        <taxon>Caudata</taxon>
        <taxon>Salamandroidea</taxon>
        <taxon>Salamandridae</taxon>
        <taxon>Pleurodelinae</taxon>
        <taxon>Pleurodeles</taxon>
    </lineage>
</organism>
<protein>
    <submittedName>
        <fullName evidence="1">Uncharacterized protein</fullName>
    </submittedName>
</protein>
<evidence type="ECO:0000313" key="1">
    <source>
        <dbReference type="EMBL" id="KAJ1145198.1"/>
    </source>
</evidence>
<gene>
    <name evidence="1" type="ORF">NDU88_011489</name>
</gene>